<accession>A0A023X720</accession>
<dbReference type="AlphaFoldDB" id="A0A023X720"/>
<evidence type="ECO:0000313" key="2">
    <source>
        <dbReference type="EMBL" id="AHY48242.1"/>
    </source>
</evidence>
<sequence>MSPATVFAGHVLSPTLCACPVRKVPATGIAGGAVFPLPTGDGASGGPCRAPRHGPCAGVNGAARREGSPLTGRGGNGVAS</sequence>
<evidence type="ECO:0000313" key="3">
    <source>
        <dbReference type="Proteomes" id="UP000025229"/>
    </source>
</evidence>
<organism evidence="2 3">
    <name type="scientific">Rubrobacter radiotolerans</name>
    <name type="common">Arthrobacter radiotolerans</name>
    <dbReference type="NCBI Taxonomy" id="42256"/>
    <lineage>
        <taxon>Bacteria</taxon>
        <taxon>Bacillati</taxon>
        <taxon>Actinomycetota</taxon>
        <taxon>Rubrobacteria</taxon>
        <taxon>Rubrobacterales</taxon>
        <taxon>Rubrobacteraceae</taxon>
        <taxon>Rubrobacter</taxon>
    </lineage>
</organism>
<protein>
    <submittedName>
        <fullName evidence="2">Uncharacterized protein</fullName>
    </submittedName>
</protein>
<dbReference type="KEGG" id="rrd:RradSPS_2959"/>
<keyword evidence="2" id="KW-0614">Plasmid</keyword>
<gene>
    <name evidence="2" type="ORF">RradSPS_2959</name>
</gene>
<feature type="region of interest" description="Disordered" evidence="1">
    <location>
        <begin position="59"/>
        <end position="80"/>
    </location>
</feature>
<proteinExistence type="predicted"/>
<dbReference type="Proteomes" id="UP000025229">
    <property type="component" value="Plasmid 1"/>
</dbReference>
<evidence type="ECO:0000256" key="1">
    <source>
        <dbReference type="SAM" id="MobiDB-lite"/>
    </source>
</evidence>
<dbReference type="HOGENOM" id="CLU_2587560_0_0_11"/>
<reference evidence="2 3" key="1">
    <citation type="submission" date="2014-03" db="EMBL/GenBank/DDBJ databases">
        <title>Complete genome sequence of the Radio-Resistant Rubrobacter radiotolerans RSPS-4.</title>
        <authorList>
            <person name="Egas C.C."/>
            <person name="Barroso C.C."/>
            <person name="Froufe H.J.C."/>
            <person name="Pacheco J.J."/>
            <person name="Albuquerque L.L."/>
            <person name="da Costa M.M.S."/>
        </authorList>
    </citation>
    <scope>NUCLEOTIDE SEQUENCE [LARGE SCALE GENOMIC DNA]</scope>
    <source>
        <strain evidence="2 3">RSPS-4</strain>
        <plasmid evidence="2 3">1</plasmid>
    </source>
</reference>
<keyword evidence="3" id="KW-1185">Reference proteome</keyword>
<dbReference type="EMBL" id="CP007515">
    <property type="protein sequence ID" value="AHY48242.1"/>
    <property type="molecule type" value="Genomic_DNA"/>
</dbReference>
<geneLocation type="plasmid" evidence="2">
    <name>1</name>
</geneLocation>
<name>A0A023X720_RUBRA</name>